<organism evidence="4 5">
    <name type="scientific">Catenuloplanes niger</name>
    <dbReference type="NCBI Taxonomy" id="587534"/>
    <lineage>
        <taxon>Bacteria</taxon>
        <taxon>Bacillati</taxon>
        <taxon>Actinomycetota</taxon>
        <taxon>Actinomycetes</taxon>
        <taxon>Micromonosporales</taxon>
        <taxon>Micromonosporaceae</taxon>
        <taxon>Catenuloplanes</taxon>
    </lineage>
</organism>
<dbReference type="Gene3D" id="1.10.10.60">
    <property type="entry name" value="Homeodomain-like"/>
    <property type="match status" value="1"/>
</dbReference>
<dbReference type="InterPro" id="IPR001647">
    <property type="entry name" value="HTH_TetR"/>
</dbReference>
<keyword evidence="5" id="KW-1185">Reference proteome</keyword>
<dbReference type="SUPFAM" id="SSF48498">
    <property type="entry name" value="Tetracyclin repressor-like, C-terminal domain"/>
    <property type="match status" value="1"/>
</dbReference>
<evidence type="ECO:0000313" key="4">
    <source>
        <dbReference type="EMBL" id="MDR7322420.1"/>
    </source>
</evidence>
<dbReference type="Proteomes" id="UP001183629">
    <property type="component" value="Unassembled WGS sequence"/>
</dbReference>
<evidence type="ECO:0000259" key="3">
    <source>
        <dbReference type="PROSITE" id="PS50977"/>
    </source>
</evidence>
<feature type="DNA-binding region" description="H-T-H motif" evidence="2">
    <location>
        <begin position="38"/>
        <end position="57"/>
    </location>
</feature>
<dbReference type="SUPFAM" id="SSF46689">
    <property type="entry name" value="Homeodomain-like"/>
    <property type="match status" value="1"/>
</dbReference>
<dbReference type="Pfam" id="PF00440">
    <property type="entry name" value="TetR_N"/>
    <property type="match status" value="1"/>
</dbReference>
<dbReference type="PANTHER" id="PTHR30055">
    <property type="entry name" value="HTH-TYPE TRANSCRIPTIONAL REGULATOR RUTR"/>
    <property type="match status" value="1"/>
</dbReference>
<evidence type="ECO:0000313" key="5">
    <source>
        <dbReference type="Proteomes" id="UP001183629"/>
    </source>
</evidence>
<dbReference type="InterPro" id="IPR036271">
    <property type="entry name" value="Tet_transcr_reg_TetR-rel_C_sf"/>
</dbReference>
<dbReference type="PRINTS" id="PR00455">
    <property type="entry name" value="HTHTETR"/>
</dbReference>
<dbReference type="EMBL" id="JAVDYC010000001">
    <property type="protein sequence ID" value="MDR7322420.1"/>
    <property type="molecule type" value="Genomic_DNA"/>
</dbReference>
<proteinExistence type="predicted"/>
<evidence type="ECO:0000256" key="1">
    <source>
        <dbReference type="ARBA" id="ARBA00023125"/>
    </source>
</evidence>
<name>A0AAE4CRW8_9ACTN</name>
<sequence>MPSTNASKPLTLTEQARRAQLIGVAIETVAAHGYGGTSLARIAEAAGISKAAVLYHFPSKDAVLRAAYASVLESLVAHVGAAVEPHTGAAAVEAYIRALVGYTRLHPDHTRMIIESLVAEVDPPGGPGRHETVAGLVTAAVAAGDYPAGTDVRTTAVIVNGAVDAIVSAGLADPAFDTARAAEQLITMLR</sequence>
<comment type="caution">
    <text evidence="4">The sequence shown here is derived from an EMBL/GenBank/DDBJ whole genome shotgun (WGS) entry which is preliminary data.</text>
</comment>
<feature type="domain" description="HTH tetR-type" evidence="3">
    <location>
        <begin position="15"/>
        <end position="75"/>
    </location>
</feature>
<dbReference type="AlphaFoldDB" id="A0AAE4CRW8"/>
<dbReference type="GO" id="GO:0000976">
    <property type="term" value="F:transcription cis-regulatory region binding"/>
    <property type="evidence" value="ECO:0007669"/>
    <property type="project" value="TreeGrafter"/>
</dbReference>
<dbReference type="InterPro" id="IPR009057">
    <property type="entry name" value="Homeodomain-like_sf"/>
</dbReference>
<gene>
    <name evidence="4" type="ORF">J2S44_002670</name>
</gene>
<protein>
    <submittedName>
        <fullName evidence="4">AcrR family transcriptional regulator</fullName>
    </submittedName>
</protein>
<keyword evidence="1 2" id="KW-0238">DNA-binding</keyword>
<reference evidence="4 5" key="1">
    <citation type="submission" date="2023-07" db="EMBL/GenBank/DDBJ databases">
        <title>Sequencing the genomes of 1000 actinobacteria strains.</title>
        <authorList>
            <person name="Klenk H.-P."/>
        </authorList>
    </citation>
    <scope>NUCLEOTIDE SEQUENCE [LARGE SCALE GENOMIC DNA]</scope>
    <source>
        <strain evidence="4 5">DSM 44711</strain>
    </source>
</reference>
<accession>A0AAE4CRW8</accession>
<dbReference type="RefSeq" id="WP_310412782.1">
    <property type="nucleotide sequence ID" value="NZ_JAVDYC010000001.1"/>
</dbReference>
<dbReference type="GO" id="GO:0003700">
    <property type="term" value="F:DNA-binding transcription factor activity"/>
    <property type="evidence" value="ECO:0007669"/>
    <property type="project" value="TreeGrafter"/>
</dbReference>
<dbReference type="Gene3D" id="1.10.357.10">
    <property type="entry name" value="Tetracycline Repressor, domain 2"/>
    <property type="match status" value="1"/>
</dbReference>
<evidence type="ECO:0000256" key="2">
    <source>
        <dbReference type="PROSITE-ProRule" id="PRU00335"/>
    </source>
</evidence>
<dbReference type="PROSITE" id="PS50977">
    <property type="entry name" value="HTH_TETR_2"/>
    <property type="match status" value="1"/>
</dbReference>
<dbReference type="InterPro" id="IPR050109">
    <property type="entry name" value="HTH-type_TetR-like_transc_reg"/>
</dbReference>
<dbReference type="PANTHER" id="PTHR30055:SF219">
    <property type="entry name" value="TRANSCRIPTIONAL REGULATORY PROTEIN"/>
    <property type="match status" value="1"/>
</dbReference>